<sequence>MAEFQLFMESLDSLWFFNNVLFSSPVPTTNPIVSLESEEEEDSHELEEQSNQIAVIQSSDVIEHKADSNLNSPEEEIELPVTPVVTEKGGGGSRIGEIVFESKPESPLERRKRMARRSRSKRKILLLELDLCFDDLNLLSPSSYGRGGGSSFGRSYGIMVSQREDLSEMNDSLAMKRHLKSWAHTVACTVK</sequence>
<protein>
    <submittedName>
        <fullName evidence="1">Uncharacterized protein</fullName>
    </submittedName>
</protein>
<name>A0AAV2FSG2_9ROSI</name>
<accession>A0AAV2FSG2</accession>
<dbReference type="AlphaFoldDB" id="A0AAV2FSG2"/>
<proteinExistence type="predicted"/>
<organism evidence="1 2">
    <name type="scientific">Linum trigynum</name>
    <dbReference type="NCBI Taxonomy" id="586398"/>
    <lineage>
        <taxon>Eukaryota</taxon>
        <taxon>Viridiplantae</taxon>
        <taxon>Streptophyta</taxon>
        <taxon>Embryophyta</taxon>
        <taxon>Tracheophyta</taxon>
        <taxon>Spermatophyta</taxon>
        <taxon>Magnoliopsida</taxon>
        <taxon>eudicotyledons</taxon>
        <taxon>Gunneridae</taxon>
        <taxon>Pentapetalae</taxon>
        <taxon>rosids</taxon>
        <taxon>fabids</taxon>
        <taxon>Malpighiales</taxon>
        <taxon>Linaceae</taxon>
        <taxon>Linum</taxon>
    </lineage>
</organism>
<dbReference type="Proteomes" id="UP001497516">
    <property type="component" value="Chromosome 7"/>
</dbReference>
<gene>
    <name evidence="1" type="ORF">LTRI10_LOCUS40984</name>
</gene>
<evidence type="ECO:0000313" key="1">
    <source>
        <dbReference type="EMBL" id="CAL1400884.1"/>
    </source>
</evidence>
<keyword evidence="2" id="KW-1185">Reference proteome</keyword>
<dbReference type="PANTHER" id="PTHR33785:SF8">
    <property type="entry name" value="BZIP DOMAIN-CONTAINING PROTEIN"/>
    <property type="match status" value="1"/>
</dbReference>
<dbReference type="EMBL" id="OZ034820">
    <property type="protein sequence ID" value="CAL1400884.1"/>
    <property type="molecule type" value="Genomic_DNA"/>
</dbReference>
<evidence type="ECO:0000313" key="2">
    <source>
        <dbReference type="Proteomes" id="UP001497516"/>
    </source>
</evidence>
<dbReference type="PANTHER" id="PTHR33785">
    <property type="entry name" value="OS06G0550800 PROTEIN"/>
    <property type="match status" value="1"/>
</dbReference>
<reference evidence="1 2" key="1">
    <citation type="submission" date="2024-04" db="EMBL/GenBank/DDBJ databases">
        <authorList>
            <person name="Fracassetti M."/>
        </authorList>
    </citation>
    <scope>NUCLEOTIDE SEQUENCE [LARGE SCALE GENOMIC DNA]</scope>
</reference>